<keyword evidence="3 6" id="KW-0812">Transmembrane</keyword>
<dbReference type="RefSeq" id="WP_182921609.1">
    <property type="nucleotide sequence ID" value="NZ_WNXD01000001.1"/>
</dbReference>
<feature type="transmembrane region" description="Helical" evidence="6">
    <location>
        <begin position="122"/>
        <end position="140"/>
    </location>
</feature>
<feature type="transmembrane region" description="Helical" evidence="6">
    <location>
        <begin position="207"/>
        <end position="227"/>
    </location>
</feature>
<keyword evidence="8" id="KW-1185">Reference proteome</keyword>
<keyword evidence="5 6" id="KW-0472">Membrane</keyword>
<evidence type="ECO:0000313" key="8">
    <source>
        <dbReference type="Proteomes" id="UP000601055"/>
    </source>
</evidence>
<feature type="transmembrane region" description="Helical" evidence="6">
    <location>
        <begin position="66"/>
        <end position="83"/>
    </location>
</feature>
<feature type="transmembrane region" description="Helical" evidence="6">
    <location>
        <begin position="89"/>
        <end position="110"/>
    </location>
</feature>
<evidence type="ECO:0000256" key="5">
    <source>
        <dbReference type="ARBA" id="ARBA00023136"/>
    </source>
</evidence>
<evidence type="ECO:0000256" key="4">
    <source>
        <dbReference type="ARBA" id="ARBA00022989"/>
    </source>
</evidence>
<dbReference type="EMBL" id="WNXD01000001">
    <property type="protein sequence ID" value="MBB2144942.1"/>
    <property type="molecule type" value="Genomic_DNA"/>
</dbReference>
<reference evidence="7" key="1">
    <citation type="submission" date="2019-11" db="EMBL/GenBank/DDBJ databases">
        <title>Description of Pedobacter sp. LMG 31464T.</title>
        <authorList>
            <person name="Carlier A."/>
            <person name="Qi S."/>
            <person name="Vandamme P."/>
        </authorList>
    </citation>
    <scope>NUCLEOTIDE SEQUENCE</scope>
    <source>
        <strain evidence="7">LMG 31464</strain>
    </source>
</reference>
<proteinExistence type="inferred from homology"/>
<dbReference type="Pfam" id="PF07947">
    <property type="entry name" value="YhhN"/>
    <property type="match status" value="1"/>
</dbReference>
<sequence length="242" mass="28050">MFKRHLQFSFAFFVVFFFQILVETDPKSAKLVLADFHYIIKPLITISLMIFLGYHTQLRGRFAKRIFIGLVFGLAGDCFLMFNDVDSSFFMFGLISFLIGHIAYISAFYLDYKWYPSIEKKYTKIALVVFGLFCLGFYLYLRPHLNEMKIPVLIYSFVISFMAIMAVNRKGRVNTFSFNLIFWGAILFLISDSLLAFNKFVIPFEFAGIPIMATYMAAQYLITVGAVERKLKKHSVIETESN</sequence>
<accession>A0A923IW96</accession>
<dbReference type="GO" id="GO:0016787">
    <property type="term" value="F:hydrolase activity"/>
    <property type="evidence" value="ECO:0007669"/>
    <property type="project" value="TreeGrafter"/>
</dbReference>
<dbReference type="GO" id="GO:0016020">
    <property type="term" value="C:membrane"/>
    <property type="evidence" value="ECO:0007669"/>
    <property type="project" value="UniProtKB-SubCell"/>
</dbReference>
<protein>
    <submittedName>
        <fullName evidence="7">Lysoplasmalogenase</fullName>
    </submittedName>
</protein>
<dbReference type="InterPro" id="IPR012506">
    <property type="entry name" value="TMEM86B-like"/>
</dbReference>
<dbReference type="Proteomes" id="UP000601055">
    <property type="component" value="Unassembled WGS sequence"/>
</dbReference>
<dbReference type="PANTHER" id="PTHR31885">
    <property type="entry name" value="GH04784P"/>
    <property type="match status" value="1"/>
</dbReference>
<feature type="transmembrane region" description="Helical" evidence="6">
    <location>
        <begin position="152"/>
        <end position="168"/>
    </location>
</feature>
<name>A0A923IW96_9SPHI</name>
<keyword evidence="4 6" id="KW-1133">Transmembrane helix</keyword>
<evidence type="ECO:0000256" key="1">
    <source>
        <dbReference type="ARBA" id="ARBA00004141"/>
    </source>
</evidence>
<evidence type="ECO:0000256" key="2">
    <source>
        <dbReference type="ARBA" id="ARBA00007375"/>
    </source>
</evidence>
<feature type="transmembrane region" description="Helical" evidence="6">
    <location>
        <begin position="180"/>
        <end position="201"/>
    </location>
</feature>
<dbReference type="AlphaFoldDB" id="A0A923IW96"/>
<feature type="transmembrane region" description="Helical" evidence="6">
    <location>
        <begin position="36"/>
        <end position="54"/>
    </location>
</feature>
<dbReference type="PANTHER" id="PTHR31885:SF6">
    <property type="entry name" value="GH04784P"/>
    <property type="match status" value="1"/>
</dbReference>
<comment type="similarity">
    <text evidence="2">Belongs to the TMEM86 family.</text>
</comment>
<comment type="subcellular location">
    <subcellularLocation>
        <location evidence="1">Membrane</location>
        <topology evidence="1">Multi-pass membrane protein</topology>
    </subcellularLocation>
</comment>
<gene>
    <name evidence="7" type="ORF">GM921_05580</name>
</gene>
<evidence type="ECO:0000256" key="6">
    <source>
        <dbReference type="SAM" id="Phobius"/>
    </source>
</evidence>
<evidence type="ECO:0000256" key="3">
    <source>
        <dbReference type="ARBA" id="ARBA00022692"/>
    </source>
</evidence>
<comment type="caution">
    <text evidence="7">The sequence shown here is derived from an EMBL/GenBank/DDBJ whole genome shotgun (WGS) entry which is preliminary data.</text>
</comment>
<evidence type="ECO:0000313" key="7">
    <source>
        <dbReference type="EMBL" id="MBB2144942.1"/>
    </source>
</evidence>
<organism evidence="7 8">
    <name type="scientific">Pedobacter planticolens</name>
    <dbReference type="NCBI Taxonomy" id="2679964"/>
    <lineage>
        <taxon>Bacteria</taxon>
        <taxon>Pseudomonadati</taxon>
        <taxon>Bacteroidota</taxon>
        <taxon>Sphingobacteriia</taxon>
        <taxon>Sphingobacteriales</taxon>
        <taxon>Sphingobacteriaceae</taxon>
        <taxon>Pedobacter</taxon>
    </lineage>
</organism>